<reference evidence="2 3" key="1">
    <citation type="submission" date="2022-11" db="EMBL/GenBank/DDBJ databases">
        <title>Minimal conservation of predation-associated metabolite biosynthetic gene clusters underscores biosynthetic potential of Myxococcota including descriptions for ten novel species: Archangium lansinium sp. nov., Myxococcus landrumus sp. nov., Nannocystis bai.</title>
        <authorList>
            <person name="Ahearne A."/>
            <person name="Stevens C."/>
            <person name="Dowd S."/>
        </authorList>
    </citation>
    <scope>NUCLEOTIDE SEQUENCE [LARGE SCALE GENOMIC DNA]</scope>
    <source>
        <strain evidence="2 3">BB15-2</strain>
    </source>
</reference>
<sequence length="75" mass="7764">MQYHCSRCHYVITAPAGTDGDGGELQCPRCKAEAGLEPQYRPPLPMKLFAAFLGLSLVAVVASLVMSVAPGSGAG</sequence>
<keyword evidence="1" id="KW-0472">Membrane</keyword>
<gene>
    <name evidence="2" type="ORF">POL25_02465</name>
</gene>
<comment type="caution">
    <text evidence="2">The sequence shown here is derived from an EMBL/GenBank/DDBJ whole genome shotgun (WGS) entry which is preliminary data.</text>
</comment>
<evidence type="ECO:0000313" key="2">
    <source>
        <dbReference type="EMBL" id="MDC0715737.1"/>
    </source>
</evidence>
<keyword evidence="1" id="KW-0812">Transmembrane</keyword>
<accession>A0ABT5DPZ9</accession>
<dbReference type="EMBL" id="JAQNDL010000001">
    <property type="protein sequence ID" value="MDC0715737.1"/>
    <property type="molecule type" value="Genomic_DNA"/>
</dbReference>
<evidence type="ECO:0000256" key="1">
    <source>
        <dbReference type="SAM" id="Phobius"/>
    </source>
</evidence>
<feature type="transmembrane region" description="Helical" evidence="1">
    <location>
        <begin position="48"/>
        <end position="69"/>
    </location>
</feature>
<evidence type="ECO:0000313" key="3">
    <source>
        <dbReference type="Proteomes" id="UP001221686"/>
    </source>
</evidence>
<keyword evidence="3" id="KW-1185">Reference proteome</keyword>
<proteinExistence type="predicted"/>
<protein>
    <submittedName>
        <fullName evidence="2">Uncharacterized protein</fullName>
    </submittedName>
</protein>
<dbReference type="Proteomes" id="UP001221686">
    <property type="component" value="Unassembled WGS sequence"/>
</dbReference>
<organism evidence="2 3">
    <name type="scientific">Nannocystis bainbridge</name>
    <dbReference type="NCBI Taxonomy" id="2995303"/>
    <lineage>
        <taxon>Bacteria</taxon>
        <taxon>Pseudomonadati</taxon>
        <taxon>Myxococcota</taxon>
        <taxon>Polyangia</taxon>
        <taxon>Nannocystales</taxon>
        <taxon>Nannocystaceae</taxon>
        <taxon>Nannocystis</taxon>
    </lineage>
</organism>
<keyword evidence="1" id="KW-1133">Transmembrane helix</keyword>
<dbReference type="RefSeq" id="WP_272084162.1">
    <property type="nucleotide sequence ID" value="NZ_JAQNDL010000001.1"/>
</dbReference>
<name>A0ABT5DPZ9_9BACT</name>